<dbReference type="AlphaFoldDB" id="A0A9X1FPP8"/>
<evidence type="ECO:0000256" key="1">
    <source>
        <dbReference type="SAM" id="Phobius"/>
    </source>
</evidence>
<keyword evidence="3" id="KW-1185">Reference proteome</keyword>
<evidence type="ECO:0000313" key="2">
    <source>
        <dbReference type="EMBL" id="MBW2938518.1"/>
    </source>
</evidence>
<protein>
    <submittedName>
        <fullName evidence="2">Uncharacterized protein</fullName>
    </submittedName>
</protein>
<evidence type="ECO:0000313" key="3">
    <source>
        <dbReference type="Proteomes" id="UP001138686"/>
    </source>
</evidence>
<keyword evidence="1" id="KW-0812">Transmembrane</keyword>
<accession>A0A9X1FPP8</accession>
<dbReference type="EMBL" id="JAHWDP010000004">
    <property type="protein sequence ID" value="MBW2938518.1"/>
    <property type="molecule type" value="Genomic_DNA"/>
</dbReference>
<keyword evidence="1" id="KW-0472">Membrane</keyword>
<gene>
    <name evidence="2" type="ORF">KXJ69_10390</name>
</gene>
<comment type="caution">
    <text evidence="2">The sequence shown here is derived from an EMBL/GenBank/DDBJ whole genome shotgun (WGS) entry which is preliminary data.</text>
</comment>
<name>A0A9X1FPP8_9FLAO</name>
<dbReference type="RefSeq" id="WP_219053047.1">
    <property type="nucleotide sequence ID" value="NZ_JAHWDP010000004.1"/>
</dbReference>
<sequence length="343" mass="39251">MNLKQSVLIGLLITVTALIAWEIYWRNQGFTATLDDNEALWAVQRAKVEKLSKEDVVLVGSSRIHFDIQLDQWEKKMGNKPIQLAAGGCSPLPVFHDIVNNSNFNGTILVGVTPGLFFSTTFPKAQPWAWPQARVDYFHNRTYAQQLNHLFSLPLQNSFAFISEVEGVDGINLKELLKKIHVNNRVIDPMPPFHTFEEIRLDRNVRMLKRMETDTAFANTVKKVWKFFMSGEGPPPDKVATMNFFLTDLEKFKARGGKVILLRCPSDGYLRDFENTVTPRATFWDELVQKANVPAYHFEDYSQLQNLTIPEWSHLTANDADIFTNEFLDILIKDQVLLTSNSN</sequence>
<dbReference type="Proteomes" id="UP001138686">
    <property type="component" value="Unassembled WGS sequence"/>
</dbReference>
<feature type="transmembrane region" description="Helical" evidence="1">
    <location>
        <begin position="7"/>
        <end position="25"/>
    </location>
</feature>
<reference evidence="2" key="1">
    <citation type="submission" date="2021-07" db="EMBL/GenBank/DDBJ databases">
        <title>Aureisphaera sp. CAU 1614 isolated from sea sediment.</title>
        <authorList>
            <person name="Kim W."/>
        </authorList>
    </citation>
    <scope>NUCLEOTIDE SEQUENCE</scope>
    <source>
        <strain evidence="2">CAU 1614</strain>
    </source>
</reference>
<organism evidence="2 3">
    <name type="scientific">Halomarinibacterium sedimenti</name>
    <dbReference type="NCBI Taxonomy" id="2857106"/>
    <lineage>
        <taxon>Bacteria</taxon>
        <taxon>Pseudomonadati</taxon>
        <taxon>Bacteroidota</taxon>
        <taxon>Flavobacteriia</taxon>
        <taxon>Flavobacteriales</taxon>
        <taxon>Flavobacteriaceae</taxon>
        <taxon>Halomarinibacterium</taxon>
    </lineage>
</organism>
<proteinExistence type="predicted"/>
<keyword evidence="1" id="KW-1133">Transmembrane helix</keyword>